<dbReference type="Gene3D" id="1.50.10.10">
    <property type="match status" value="1"/>
</dbReference>
<evidence type="ECO:0000256" key="4">
    <source>
        <dbReference type="PIRSR" id="PIRSR036289-50"/>
    </source>
</evidence>
<feature type="binding site" evidence="5">
    <location>
        <begin position="606"/>
        <end position="607"/>
    </location>
    <ligand>
        <name>substrate</name>
    </ligand>
</feature>
<keyword evidence="9" id="KW-0378">Hydrolase</keyword>
<dbReference type="Gene3D" id="2.70.98.40">
    <property type="entry name" value="Glycoside hydrolase, family 65, N-terminal domain"/>
    <property type="match status" value="1"/>
</dbReference>
<evidence type="ECO:0000313" key="11">
    <source>
        <dbReference type="Proteomes" id="UP000198548"/>
    </source>
</evidence>
<dbReference type="InterPro" id="IPR008928">
    <property type="entry name" value="6-hairpin_glycosidase_sf"/>
</dbReference>
<name>A0A1H7TE85_9LACT</name>
<dbReference type="InterPro" id="IPR037018">
    <property type="entry name" value="GH65_N"/>
</dbReference>
<evidence type="ECO:0000313" key="12">
    <source>
        <dbReference type="Proteomes" id="UP000321425"/>
    </source>
</evidence>
<evidence type="ECO:0000313" key="9">
    <source>
        <dbReference type="EMBL" id="GEK89439.1"/>
    </source>
</evidence>
<dbReference type="Proteomes" id="UP000321425">
    <property type="component" value="Unassembled WGS sequence"/>
</dbReference>
<feature type="domain" description="Glycoside hydrolase family 65 central catalytic" evidence="6">
    <location>
        <begin position="330"/>
        <end position="694"/>
    </location>
</feature>
<proteinExistence type="inferred from homology"/>
<dbReference type="GO" id="GO:0016757">
    <property type="term" value="F:glycosyltransferase activity"/>
    <property type="evidence" value="ECO:0007669"/>
    <property type="project" value="UniProtKB-KW"/>
</dbReference>
<dbReference type="EMBL" id="BJUX01000015">
    <property type="protein sequence ID" value="GEK89439.1"/>
    <property type="molecule type" value="Genomic_DNA"/>
</dbReference>
<feature type="domain" description="Glycoside hydrolase family 65 C-terminal" evidence="7">
    <location>
        <begin position="703"/>
        <end position="763"/>
    </location>
</feature>
<evidence type="ECO:0000256" key="2">
    <source>
        <dbReference type="ARBA" id="ARBA00022676"/>
    </source>
</evidence>
<dbReference type="SUPFAM" id="SSF74650">
    <property type="entry name" value="Galactose mutarotase-like"/>
    <property type="match status" value="1"/>
</dbReference>
<dbReference type="InterPro" id="IPR012341">
    <property type="entry name" value="6hp_glycosidase-like_sf"/>
</dbReference>
<keyword evidence="12" id="KW-1185">Reference proteome</keyword>
<dbReference type="SUPFAM" id="SSF48208">
    <property type="entry name" value="Six-hairpin glycosidases"/>
    <property type="match status" value="1"/>
</dbReference>
<dbReference type="InterPro" id="IPR005196">
    <property type="entry name" value="Glyco_hydro_65_N"/>
</dbReference>
<dbReference type="GO" id="GO:0005975">
    <property type="term" value="P:carbohydrate metabolic process"/>
    <property type="evidence" value="ECO:0007669"/>
    <property type="project" value="InterPro"/>
</dbReference>
<dbReference type="Pfam" id="PF03633">
    <property type="entry name" value="Glyco_hydro_65C"/>
    <property type="match status" value="1"/>
</dbReference>
<dbReference type="InterPro" id="IPR017045">
    <property type="entry name" value="Malt_Pase/Glycosyl_Hdrlase"/>
</dbReference>
<dbReference type="OrthoDB" id="9758855at2"/>
<organism evidence="10 11">
    <name type="scientific">Alkalibacterium putridalgicola</name>
    <dbReference type="NCBI Taxonomy" id="426703"/>
    <lineage>
        <taxon>Bacteria</taxon>
        <taxon>Bacillati</taxon>
        <taxon>Bacillota</taxon>
        <taxon>Bacilli</taxon>
        <taxon>Lactobacillales</taxon>
        <taxon>Carnobacteriaceae</taxon>
        <taxon>Alkalibacterium</taxon>
    </lineage>
</organism>
<feature type="binding site" evidence="5">
    <location>
        <begin position="364"/>
        <end position="365"/>
    </location>
    <ligand>
        <name>substrate</name>
    </ligand>
</feature>
<feature type="active site" description="Proton donor" evidence="4">
    <location>
        <position position="494"/>
    </location>
</feature>
<reference evidence="9 12" key="2">
    <citation type="submission" date="2019-07" db="EMBL/GenBank/DDBJ databases">
        <title>Whole genome shotgun sequence of Alkalibacterium putridalgicola NBRC 103243.</title>
        <authorList>
            <person name="Hosoyama A."/>
            <person name="Uohara A."/>
            <person name="Ohji S."/>
            <person name="Ichikawa N."/>
        </authorList>
    </citation>
    <scope>NUCLEOTIDE SEQUENCE [LARGE SCALE GENOMIC DNA]</scope>
    <source>
        <strain evidence="9 12">NBRC 103243</strain>
    </source>
</reference>
<dbReference type="PANTHER" id="PTHR11051:SF8">
    <property type="entry name" value="PROTEIN-GLUCOSYLGALACTOSYLHYDROXYLYSINE GLUCOSIDASE"/>
    <property type="match status" value="1"/>
</dbReference>
<dbReference type="GO" id="GO:0030246">
    <property type="term" value="F:carbohydrate binding"/>
    <property type="evidence" value="ECO:0007669"/>
    <property type="project" value="InterPro"/>
</dbReference>
<comment type="similarity">
    <text evidence="1">Belongs to the glycosyl hydrolase 65 family.</text>
</comment>
<evidence type="ECO:0000256" key="1">
    <source>
        <dbReference type="ARBA" id="ARBA00006768"/>
    </source>
</evidence>
<sequence>MNSLISKDSKWVLTEKGTDPEMIRQNETLFALSNGHFGTRGSLEEAERTREYSHSEATLVNAYYDSEPIEYGEWAYGYAEKHQTVIPVPNGKKLAIKLDNDLFDLETGKTTDHKRQLDLKKGLLTRSFTWENTKGHKLDVIIERFVSYDYPELLAQNIKITPYDEGCDLQIVATLDDLKEMGSLSEEESNDPRIKAQKERRFKSERLEDFENQLLHIETNSTDLHMIMGEKNELSDSSVQSRFENGAESWEIDTVKGETVTLERIVGYSNIFKDASYKEEKAQKLSTIINEASAIGFEGLKEKHVDHMEEFWETSDIEIEGDDELQVGLRFNLFHLYQAAGRDGKRNMSAKGLTGEGYEGHYFWDTEMYMLPFFLYTQPKIAKHLLNYRYTILHEARNRAREMAVDKGALFAWRTINGKEASPYYPAGTAQIHINGDIAHAVHSYVKVTGDRRFGMHEGLEILVETARFYAGWGHFDEKRNGAFVLNDVTGPDEYTAIVNNNYYTNLMAKHNFKYAAQMVEAVLEAQDETGLDVLKRIGFDKTELENWKKAADRMFLPYDEEQRLTMQDDSFFHKEVWDIENTPKDKFPLLLHYHPLTIYRYQVNKQADTVLAEFLFSDEFSQEQKARDYDYYESFTTHDSSLSRSVFGMMASDLGEMDKAYSYFMDTALMDITDMQSNTKDGVHAANMGGTWMSMVYGFGGMRLLNDTLQFRPRLPKDWTRVTFKVQFRHRLIKVAIGKEDTEYTLLKGEPLVIRHFDEEKHLD</sequence>
<feature type="domain" description="Glycoside hydrolase family 65 N-terminal" evidence="8">
    <location>
        <begin position="14"/>
        <end position="268"/>
    </location>
</feature>
<keyword evidence="2" id="KW-0328">Glycosyltransferase</keyword>
<evidence type="ECO:0000256" key="3">
    <source>
        <dbReference type="ARBA" id="ARBA00022679"/>
    </source>
</evidence>
<dbReference type="Gene3D" id="2.60.420.10">
    <property type="entry name" value="Maltose phosphorylase, domain 3"/>
    <property type="match status" value="1"/>
</dbReference>
<dbReference type="PANTHER" id="PTHR11051">
    <property type="entry name" value="GLYCOSYL HYDROLASE-RELATED"/>
    <property type="match status" value="1"/>
</dbReference>
<dbReference type="STRING" id="426703.SAMN04488100_11213"/>
<evidence type="ECO:0000256" key="5">
    <source>
        <dbReference type="PIRSR" id="PIRSR036289-51"/>
    </source>
</evidence>
<dbReference type="PIRSF" id="PIRSF036289">
    <property type="entry name" value="Glycosyl_hydrolase_malt_phosph"/>
    <property type="match status" value="1"/>
</dbReference>
<keyword evidence="3" id="KW-0808">Transferase</keyword>
<dbReference type="RefSeq" id="WP_091487865.1">
    <property type="nucleotide sequence ID" value="NZ_BJUX01000015.1"/>
</dbReference>
<dbReference type="EMBL" id="FOBL01000012">
    <property type="protein sequence ID" value="SEL83192.1"/>
    <property type="molecule type" value="Genomic_DNA"/>
</dbReference>
<evidence type="ECO:0000259" key="7">
    <source>
        <dbReference type="Pfam" id="PF03633"/>
    </source>
</evidence>
<dbReference type="Pfam" id="PF03636">
    <property type="entry name" value="Glyco_hydro_65N"/>
    <property type="match status" value="1"/>
</dbReference>
<evidence type="ECO:0000259" key="8">
    <source>
        <dbReference type="Pfam" id="PF03636"/>
    </source>
</evidence>
<evidence type="ECO:0000313" key="10">
    <source>
        <dbReference type="EMBL" id="SEL83192.1"/>
    </source>
</evidence>
<dbReference type="Proteomes" id="UP000198548">
    <property type="component" value="Unassembled WGS sequence"/>
</dbReference>
<gene>
    <name evidence="9" type="ORF">APU01nite_14780</name>
    <name evidence="10" type="ORF">SAMN04488100_11213</name>
</gene>
<reference evidence="10 11" key="1">
    <citation type="submission" date="2016-10" db="EMBL/GenBank/DDBJ databases">
        <authorList>
            <person name="de Groot N.N."/>
        </authorList>
    </citation>
    <scope>NUCLEOTIDE SEQUENCE [LARGE SCALE GENOMIC DNA]</scope>
    <source>
        <strain evidence="10 11">DSM 19182</strain>
    </source>
</reference>
<dbReference type="GO" id="GO:0004553">
    <property type="term" value="F:hydrolase activity, hydrolyzing O-glycosyl compounds"/>
    <property type="evidence" value="ECO:0007669"/>
    <property type="project" value="TreeGrafter"/>
</dbReference>
<evidence type="ECO:0000259" key="6">
    <source>
        <dbReference type="Pfam" id="PF03632"/>
    </source>
</evidence>
<dbReference type="InterPro" id="IPR005195">
    <property type="entry name" value="Glyco_hydro_65_M"/>
</dbReference>
<dbReference type="InterPro" id="IPR011013">
    <property type="entry name" value="Gal_mutarotase_sf_dom"/>
</dbReference>
<dbReference type="Pfam" id="PF03632">
    <property type="entry name" value="Glyco_hydro_65m"/>
    <property type="match status" value="1"/>
</dbReference>
<dbReference type="AlphaFoldDB" id="A0A1H7TE85"/>
<dbReference type="InterPro" id="IPR005194">
    <property type="entry name" value="Glyco_hydro_65_C"/>
</dbReference>
<accession>A0A1H7TE85</accession>
<protein>
    <submittedName>
        <fullName evidence="10">Alpha,alpha-trehalose phosphorylase</fullName>
    </submittedName>
    <submittedName>
        <fullName evidence="9">Glycosyl hydrolase</fullName>
    </submittedName>
</protein>